<feature type="region of interest" description="Disordered" evidence="1">
    <location>
        <begin position="83"/>
        <end position="127"/>
    </location>
</feature>
<accession>A0A0J6F7U3</accession>
<dbReference type="VEuPathDB" id="FungiDB:CPAG_01717"/>
<feature type="compositionally biased region" description="Basic and acidic residues" evidence="1">
    <location>
        <begin position="33"/>
        <end position="43"/>
    </location>
</feature>
<reference evidence="2 3" key="1">
    <citation type="submission" date="2007-06" db="EMBL/GenBank/DDBJ databases">
        <title>The Genome Sequence of Coccidioides posadasii RMSCC_3488.</title>
        <authorList>
            <consortium name="Coccidioides Genome Resources Consortium"/>
            <consortium name="The Broad Institute Genome Sequencing Platform"/>
            <person name="Henn M.R."/>
            <person name="Sykes S."/>
            <person name="Young S."/>
            <person name="Jaffe D."/>
            <person name="Berlin A."/>
            <person name="Alvarez P."/>
            <person name="Butler J."/>
            <person name="Gnerre S."/>
            <person name="Grabherr M."/>
            <person name="Mauceli E."/>
            <person name="Brockman W."/>
            <person name="Kodira C."/>
            <person name="Alvarado L."/>
            <person name="Zeng Q."/>
            <person name="Crawford M."/>
            <person name="Antoine C."/>
            <person name="Devon K."/>
            <person name="Galgiani J."/>
            <person name="Orsborn K."/>
            <person name="Lewis M.L."/>
            <person name="Nusbaum C."/>
            <person name="Galagan J."/>
            <person name="Birren B."/>
        </authorList>
    </citation>
    <scope>NUCLEOTIDE SEQUENCE [LARGE SCALE GENOMIC DNA]</scope>
    <source>
        <strain evidence="2 3">RMSCC 3488</strain>
    </source>
</reference>
<proteinExistence type="predicted"/>
<feature type="region of interest" description="Disordered" evidence="1">
    <location>
        <begin position="24"/>
        <end position="43"/>
    </location>
</feature>
<dbReference type="AlphaFoldDB" id="A0A0J6F7U3"/>
<dbReference type="EMBL" id="DS268109">
    <property type="protein sequence ID" value="KMM65365.1"/>
    <property type="molecule type" value="Genomic_DNA"/>
</dbReference>
<dbReference type="Proteomes" id="UP000054567">
    <property type="component" value="Unassembled WGS sequence"/>
</dbReference>
<reference evidence="3" key="3">
    <citation type="journal article" date="2010" name="Genome Res.">
        <title>Population genomic sequencing of Coccidioides fungi reveals recent hybridization and transposon control.</title>
        <authorList>
            <person name="Neafsey D.E."/>
            <person name="Barker B.M."/>
            <person name="Sharpton T.J."/>
            <person name="Stajich J.E."/>
            <person name="Park D.J."/>
            <person name="Whiston E."/>
            <person name="Hung C.-Y."/>
            <person name="McMahan C."/>
            <person name="White J."/>
            <person name="Sykes S."/>
            <person name="Heiman D."/>
            <person name="Young S."/>
            <person name="Zeng Q."/>
            <person name="Abouelleil A."/>
            <person name="Aftuck L."/>
            <person name="Bessette D."/>
            <person name="Brown A."/>
            <person name="FitzGerald M."/>
            <person name="Lui A."/>
            <person name="Macdonald J.P."/>
            <person name="Priest M."/>
            <person name="Orbach M.J."/>
            <person name="Galgiani J.N."/>
            <person name="Kirkland T.N."/>
            <person name="Cole G.T."/>
            <person name="Birren B.W."/>
            <person name="Henn M.R."/>
            <person name="Taylor J.W."/>
            <person name="Rounsley S.D."/>
        </authorList>
    </citation>
    <scope>NUCLEOTIDE SEQUENCE [LARGE SCALE GENOMIC DNA]</scope>
    <source>
        <strain evidence="3">RMSCC 3488</strain>
    </source>
</reference>
<name>A0A0J6F7U3_COCPO</name>
<reference evidence="3" key="2">
    <citation type="journal article" date="2009" name="Genome Res.">
        <title>Comparative genomic analyses of the human fungal pathogens Coccidioides and their relatives.</title>
        <authorList>
            <person name="Sharpton T.J."/>
            <person name="Stajich J.E."/>
            <person name="Rounsley S.D."/>
            <person name="Gardner M.J."/>
            <person name="Wortman J.R."/>
            <person name="Jordar V.S."/>
            <person name="Maiti R."/>
            <person name="Kodira C.D."/>
            <person name="Neafsey D.E."/>
            <person name="Zeng Q."/>
            <person name="Hung C.-Y."/>
            <person name="McMahan C."/>
            <person name="Muszewska A."/>
            <person name="Grynberg M."/>
            <person name="Mandel M.A."/>
            <person name="Kellner E.M."/>
            <person name="Barker B.M."/>
            <person name="Galgiani J.N."/>
            <person name="Orbach M.J."/>
            <person name="Kirkland T.N."/>
            <person name="Cole G.T."/>
            <person name="Henn M.R."/>
            <person name="Birren B.W."/>
            <person name="Taylor J.W."/>
        </authorList>
    </citation>
    <scope>NUCLEOTIDE SEQUENCE [LARGE SCALE GENOMIC DNA]</scope>
    <source>
        <strain evidence="3">RMSCC 3488</strain>
    </source>
</reference>
<evidence type="ECO:0000313" key="2">
    <source>
        <dbReference type="EMBL" id="KMM65365.1"/>
    </source>
</evidence>
<sequence length="127" mass="13955">MIPISTYSIFYEVAQKIFRKGPNQKVPPYTRDSIPKDHQTEHVQRECQPIITANKIAPFLLGDGIPHDKIQTRNLLFGVVDSPVNRTPTSEGFQAGPLPLGKPTTPPKHVQNDPVGFPSDPSSGTSL</sequence>
<evidence type="ECO:0000313" key="3">
    <source>
        <dbReference type="Proteomes" id="UP000054567"/>
    </source>
</evidence>
<protein>
    <submittedName>
        <fullName evidence="2">Uncharacterized protein</fullName>
    </submittedName>
</protein>
<organism evidence="2 3">
    <name type="scientific">Coccidioides posadasii RMSCC 3488</name>
    <dbReference type="NCBI Taxonomy" id="454284"/>
    <lineage>
        <taxon>Eukaryota</taxon>
        <taxon>Fungi</taxon>
        <taxon>Dikarya</taxon>
        <taxon>Ascomycota</taxon>
        <taxon>Pezizomycotina</taxon>
        <taxon>Eurotiomycetes</taxon>
        <taxon>Eurotiomycetidae</taxon>
        <taxon>Onygenales</taxon>
        <taxon>Onygenaceae</taxon>
        <taxon>Coccidioides</taxon>
    </lineage>
</organism>
<gene>
    <name evidence="2" type="ORF">CPAG_01717</name>
</gene>
<evidence type="ECO:0000256" key="1">
    <source>
        <dbReference type="SAM" id="MobiDB-lite"/>
    </source>
</evidence>